<evidence type="ECO:0000313" key="1">
    <source>
        <dbReference type="EMBL" id="PZX62278.1"/>
    </source>
</evidence>
<dbReference type="Pfam" id="PF19781">
    <property type="entry name" value="DUF6266"/>
    <property type="match status" value="1"/>
</dbReference>
<organism evidence="1 2">
    <name type="scientific">Hydrotalea sandarakina</name>
    <dbReference type="NCBI Taxonomy" id="1004304"/>
    <lineage>
        <taxon>Bacteria</taxon>
        <taxon>Pseudomonadati</taxon>
        <taxon>Bacteroidota</taxon>
        <taxon>Chitinophagia</taxon>
        <taxon>Chitinophagales</taxon>
        <taxon>Chitinophagaceae</taxon>
        <taxon>Hydrotalea</taxon>
    </lineage>
</organism>
<name>A0A2W7RN85_9BACT</name>
<dbReference type="AlphaFoldDB" id="A0A2W7RN85"/>
<reference evidence="1 2" key="1">
    <citation type="submission" date="2018-06" db="EMBL/GenBank/DDBJ databases">
        <title>Genomic Encyclopedia of Archaeal and Bacterial Type Strains, Phase II (KMG-II): from individual species to whole genera.</title>
        <authorList>
            <person name="Goeker M."/>
        </authorList>
    </citation>
    <scope>NUCLEOTIDE SEQUENCE [LARGE SCALE GENOMIC DNA]</scope>
    <source>
        <strain evidence="1 2">DSM 23241</strain>
    </source>
</reference>
<dbReference type="RefSeq" id="WP_146250445.1">
    <property type="nucleotide sequence ID" value="NZ_QKZV01000005.1"/>
</dbReference>
<accession>A0A2W7RN85</accession>
<dbReference type="EMBL" id="QKZV01000005">
    <property type="protein sequence ID" value="PZX62278.1"/>
    <property type="molecule type" value="Genomic_DNA"/>
</dbReference>
<dbReference type="Proteomes" id="UP000249720">
    <property type="component" value="Unassembled WGS sequence"/>
</dbReference>
<sequence>MARITKGILGPVNGKVGTVVGSNWRGIDYIRSKSGPRKGQATLAQLDQQMRFTLMTGFLQSVKGMVQVGFQKAAQKQTALNAALSYNLKNGTSGLYPNIGLQYNMLLLSRGDLPNAQNVGAIAGTTGKVNFIWTNNGSTGKAKDDDIALITVYCPDTLHAIYTVNGPARSAEQAVMDVSQFSGKTVETWIGFMSADGKEIANSLYTGQVTVL</sequence>
<comment type="caution">
    <text evidence="1">The sequence shown here is derived from an EMBL/GenBank/DDBJ whole genome shotgun (WGS) entry which is preliminary data.</text>
</comment>
<keyword evidence="2" id="KW-1185">Reference proteome</keyword>
<protein>
    <submittedName>
        <fullName evidence="1">Uncharacterized protein</fullName>
    </submittedName>
</protein>
<dbReference type="OrthoDB" id="665435at2"/>
<evidence type="ECO:0000313" key="2">
    <source>
        <dbReference type="Proteomes" id="UP000249720"/>
    </source>
</evidence>
<dbReference type="InterPro" id="IPR046233">
    <property type="entry name" value="DUF6266"/>
</dbReference>
<gene>
    <name evidence="1" type="ORF">LX80_01760</name>
</gene>
<proteinExistence type="predicted"/>